<organism evidence="2 3">
    <name type="scientific">Alsobacter soli</name>
    <dbReference type="NCBI Taxonomy" id="2109933"/>
    <lineage>
        <taxon>Bacteria</taxon>
        <taxon>Pseudomonadati</taxon>
        <taxon>Pseudomonadota</taxon>
        <taxon>Alphaproteobacteria</taxon>
        <taxon>Hyphomicrobiales</taxon>
        <taxon>Alsobacteraceae</taxon>
        <taxon>Alsobacter</taxon>
    </lineage>
</organism>
<proteinExistence type="predicted"/>
<dbReference type="EMBL" id="PVZS01000004">
    <property type="protein sequence ID" value="PSC06130.1"/>
    <property type="molecule type" value="Genomic_DNA"/>
</dbReference>
<dbReference type="Proteomes" id="UP000239772">
    <property type="component" value="Unassembled WGS sequence"/>
</dbReference>
<accession>A0A2T1HX06</accession>
<dbReference type="InterPro" id="IPR050712">
    <property type="entry name" value="NAD(P)H-dep_reductase"/>
</dbReference>
<dbReference type="GO" id="GO:0005829">
    <property type="term" value="C:cytosol"/>
    <property type="evidence" value="ECO:0007669"/>
    <property type="project" value="TreeGrafter"/>
</dbReference>
<name>A0A2T1HX06_9HYPH</name>
<comment type="caution">
    <text evidence="2">The sequence shown here is derived from an EMBL/GenBank/DDBJ whole genome shotgun (WGS) entry which is preliminary data.</text>
</comment>
<dbReference type="PANTHER" id="PTHR30543:SF21">
    <property type="entry name" value="NAD(P)H-DEPENDENT FMN REDUCTASE LOT6"/>
    <property type="match status" value="1"/>
</dbReference>
<feature type="domain" description="NADPH-dependent FMN reductase-like" evidence="1">
    <location>
        <begin position="4"/>
        <end position="149"/>
    </location>
</feature>
<dbReference type="GO" id="GO:0016491">
    <property type="term" value="F:oxidoreductase activity"/>
    <property type="evidence" value="ECO:0007669"/>
    <property type="project" value="InterPro"/>
</dbReference>
<dbReference type="GO" id="GO:0010181">
    <property type="term" value="F:FMN binding"/>
    <property type="evidence" value="ECO:0007669"/>
    <property type="project" value="TreeGrafter"/>
</dbReference>
<keyword evidence="3" id="KW-1185">Reference proteome</keyword>
<dbReference type="Pfam" id="PF03358">
    <property type="entry name" value="FMN_red"/>
    <property type="match status" value="1"/>
</dbReference>
<evidence type="ECO:0000259" key="1">
    <source>
        <dbReference type="Pfam" id="PF03358"/>
    </source>
</evidence>
<dbReference type="RefSeq" id="WP_106335538.1">
    <property type="nucleotide sequence ID" value="NZ_PVZS01000004.1"/>
</dbReference>
<dbReference type="AlphaFoldDB" id="A0A2T1HX06"/>
<dbReference type="SUPFAM" id="SSF52218">
    <property type="entry name" value="Flavoproteins"/>
    <property type="match status" value="1"/>
</dbReference>
<gene>
    <name evidence="2" type="ORF">SLNSH_04825</name>
</gene>
<dbReference type="OrthoDB" id="9812295at2"/>
<evidence type="ECO:0000313" key="3">
    <source>
        <dbReference type="Proteomes" id="UP000239772"/>
    </source>
</evidence>
<sequence length="182" mass="19714">MTLTVLGISGSLRKGSFNSAALRAAVELAPEGLAVEPLGIGDIPLYNEDVRSQGLPAPVQSLRDALKRADGVLIVTPEYNYSVPGVLKNAIDWASRPPEQPFDRKPLAIMSASTGQLGGARAQYHLRQVFVALNARVLNRPEIMIAQAAGKFDESGRLADEPTREFIRKLLGALKSVIEERR</sequence>
<dbReference type="Gene3D" id="3.40.50.360">
    <property type="match status" value="1"/>
</dbReference>
<evidence type="ECO:0000313" key="2">
    <source>
        <dbReference type="EMBL" id="PSC06130.1"/>
    </source>
</evidence>
<dbReference type="PANTHER" id="PTHR30543">
    <property type="entry name" value="CHROMATE REDUCTASE"/>
    <property type="match status" value="1"/>
</dbReference>
<reference evidence="3" key="1">
    <citation type="submission" date="2018-03" db="EMBL/GenBank/DDBJ databases">
        <authorList>
            <person name="Sun L."/>
            <person name="Liu H."/>
            <person name="Chen W."/>
            <person name="Huang K."/>
            <person name="Liu W."/>
            <person name="Gao X."/>
        </authorList>
    </citation>
    <scope>NUCLEOTIDE SEQUENCE [LARGE SCALE GENOMIC DNA]</scope>
    <source>
        <strain evidence="3">SH9</strain>
    </source>
</reference>
<dbReference type="InterPro" id="IPR029039">
    <property type="entry name" value="Flavoprotein-like_sf"/>
</dbReference>
<dbReference type="InterPro" id="IPR005025">
    <property type="entry name" value="FMN_Rdtase-like_dom"/>
</dbReference>
<protein>
    <submittedName>
        <fullName evidence="2">NADPH-dependent FMN reductase</fullName>
    </submittedName>
</protein>